<dbReference type="EMBL" id="CP002098">
    <property type="protein sequence ID" value="ADM28222.1"/>
    <property type="molecule type" value="Genomic_DNA"/>
</dbReference>
<dbReference type="CDD" id="cd00403">
    <property type="entry name" value="Ribosomal_L1"/>
    <property type="match status" value="1"/>
</dbReference>
<dbReference type="Gene3D" id="3.30.190.20">
    <property type="match status" value="1"/>
</dbReference>
<keyword evidence="6 10" id="KW-0694">RNA-binding</keyword>
<comment type="subunit">
    <text evidence="10">Part of the 50S ribosomal subunit.</text>
</comment>
<comment type="similarity">
    <text evidence="1 10">Belongs to the universal ribosomal protein uL1 family.</text>
</comment>
<dbReference type="InterPro" id="IPR028364">
    <property type="entry name" value="Ribosomal_uL1/biogenesis"/>
</dbReference>
<dbReference type="Proteomes" id="UP000001304">
    <property type="component" value="Chromosome"/>
</dbReference>
<dbReference type="GO" id="GO:0006417">
    <property type="term" value="P:regulation of translation"/>
    <property type="evidence" value="ECO:0007669"/>
    <property type="project" value="UniProtKB-KW"/>
</dbReference>
<evidence type="ECO:0000256" key="9">
    <source>
        <dbReference type="ARBA" id="ARBA00045545"/>
    </source>
</evidence>
<evidence type="ECO:0000256" key="4">
    <source>
        <dbReference type="ARBA" id="ARBA00022730"/>
    </source>
</evidence>
<dbReference type="HOGENOM" id="CLU_062853_4_0_2"/>
<evidence type="ECO:0000256" key="8">
    <source>
        <dbReference type="ARBA" id="ARBA00023274"/>
    </source>
</evidence>
<keyword evidence="3 10" id="KW-0820">tRNA-binding</keyword>
<dbReference type="KEGG" id="iag:Igag_1419"/>
<comment type="function">
    <text evidence="10">Binds directly to 23S rRNA. Probably involved in E site tRNA release.</text>
</comment>
<sequence>MSITSKEYGERIKELIRLAIDTSKPRKYVQSVELIVTFSGVDVKKQQEFRFRDTVFLPKGLGKNNKICMVLDDTQVQRATELGVYRAIGKSELSKIDKKTAKKIAQECDWVLVRADLMGLAGRVLGPALGPRGKAPIAIPPTASIESIVAQYRNATRLHSKEQPWVGCRIGTVKMSIEDLTENAIAVLHYIEEKIKRPLLQVARIYVKTTSSPALEL</sequence>
<dbReference type="Pfam" id="PF00687">
    <property type="entry name" value="Ribosomal_L1"/>
    <property type="match status" value="1"/>
</dbReference>
<keyword evidence="2 10" id="KW-0678">Repressor</keyword>
<dbReference type="GO" id="GO:0000049">
    <property type="term" value="F:tRNA binding"/>
    <property type="evidence" value="ECO:0007669"/>
    <property type="project" value="UniProtKB-KW"/>
</dbReference>
<evidence type="ECO:0000256" key="7">
    <source>
        <dbReference type="ARBA" id="ARBA00022980"/>
    </source>
</evidence>
<protein>
    <recommendedName>
        <fullName evidence="10">Large ribosomal subunit protein uL1</fullName>
    </recommendedName>
</protein>
<gene>
    <name evidence="10" type="primary">rpl1</name>
    <name evidence="11" type="ordered locus">Igag_1419</name>
</gene>
<keyword evidence="4 10" id="KW-0699">rRNA-binding</keyword>
<dbReference type="AlphaFoldDB" id="E0SQG6"/>
<dbReference type="PIRSF" id="PIRSF002155">
    <property type="entry name" value="Ribosomal_L1"/>
    <property type="match status" value="1"/>
</dbReference>
<comment type="function">
    <text evidence="10">Protein L1 is also a translational repressor protein, it controls the translation of its operon by binding to its mRNA.</text>
</comment>
<dbReference type="STRING" id="583356.Igag_1419"/>
<name>E0SQG6_IGNAA</name>
<evidence type="ECO:0000256" key="10">
    <source>
        <dbReference type="HAMAP-Rule" id="MF_01318"/>
    </source>
</evidence>
<evidence type="ECO:0000256" key="5">
    <source>
        <dbReference type="ARBA" id="ARBA00022845"/>
    </source>
</evidence>
<keyword evidence="7 10" id="KW-0689">Ribosomal protein</keyword>
<dbReference type="HAMAP" id="MF_01318_A">
    <property type="entry name" value="Ribosomal_uL1_A"/>
    <property type="match status" value="1"/>
</dbReference>
<evidence type="ECO:0000313" key="11">
    <source>
        <dbReference type="EMBL" id="ADM28222.1"/>
    </source>
</evidence>
<keyword evidence="12" id="KW-1185">Reference proteome</keyword>
<dbReference type="Gene3D" id="3.40.50.790">
    <property type="match status" value="1"/>
</dbReference>
<dbReference type="PANTHER" id="PTHR36427:SF3">
    <property type="entry name" value="LARGE RIBOSOMAL SUBUNIT PROTEIN UL1M"/>
    <property type="match status" value="1"/>
</dbReference>
<dbReference type="PANTHER" id="PTHR36427">
    <property type="entry name" value="54S RIBOSOMAL PROTEIN L1, MITOCHONDRIAL"/>
    <property type="match status" value="1"/>
</dbReference>
<reference evidence="11 12" key="1">
    <citation type="journal article" date="2010" name="Stand. Genomic Sci.">
        <title>Complete genome sequence of Ignisphaera aggregans type strain (AQ1.S1).</title>
        <authorList>
            <person name="Goker M."/>
            <person name="Held B."/>
            <person name="Lapidus A."/>
            <person name="Nolan M."/>
            <person name="Spring S."/>
            <person name="Yasawong M."/>
            <person name="Lucas S."/>
            <person name="Glavina Del Rio T."/>
            <person name="Tice H."/>
            <person name="Cheng J.F."/>
            <person name="Goodwin L."/>
            <person name="Tapia R."/>
            <person name="Pitluck S."/>
            <person name="Liolios K."/>
            <person name="Ivanova N."/>
            <person name="Mavromatis K."/>
            <person name="Mikhailova N."/>
            <person name="Pati A."/>
            <person name="Chen A."/>
            <person name="Palaniappan K."/>
            <person name="Brambilla E."/>
            <person name="Land M."/>
            <person name="Hauser L."/>
            <person name="Chang Y.J."/>
            <person name="Jeffries C.D."/>
            <person name="Brettin T."/>
            <person name="Detter J.C."/>
            <person name="Han C."/>
            <person name="Rohde M."/>
            <person name="Sikorski J."/>
            <person name="Woyke T."/>
            <person name="Bristow J."/>
            <person name="Eisen J.A."/>
            <person name="Markowitz V."/>
            <person name="Hugenholtz P."/>
            <person name="Kyrpides N.C."/>
            <person name="Klenk H.P."/>
        </authorList>
    </citation>
    <scope>NUCLEOTIDE SEQUENCE [LARGE SCALE GENOMIC DNA]</scope>
    <source>
        <strain evidence="12">DSM 17230 / JCM 13409 / AQ1.S1</strain>
    </source>
</reference>
<dbReference type="GO" id="GO:0019843">
    <property type="term" value="F:rRNA binding"/>
    <property type="evidence" value="ECO:0007669"/>
    <property type="project" value="UniProtKB-UniRule"/>
</dbReference>
<dbReference type="GO" id="GO:0006412">
    <property type="term" value="P:translation"/>
    <property type="evidence" value="ECO:0007669"/>
    <property type="project" value="UniProtKB-UniRule"/>
</dbReference>
<dbReference type="SUPFAM" id="SSF56808">
    <property type="entry name" value="Ribosomal protein L1"/>
    <property type="match status" value="1"/>
</dbReference>
<dbReference type="InterPro" id="IPR016095">
    <property type="entry name" value="Ribosomal_uL1_3-a/b-sand"/>
</dbReference>
<evidence type="ECO:0000256" key="1">
    <source>
        <dbReference type="ARBA" id="ARBA00010531"/>
    </source>
</evidence>
<comment type="function">
    <text evidence="9">Probably involved in E site tRNA release. Binds directly to 23S rRNA.</text>
</comment>
<evidence type="ECO:0000313" key="12">
    <source>
        <dbReference type="Proteomes" id="UP000001304"/>
    </source>
</evidence>
<evidence type="ECO:0000256" key="3">
    <source>
        <dbReference type="ARBA" id="ARBA00022555"/>
    </source>
</evidence>
<dbReference type="InterPro" id="IPR023669">
    <property type="entry name" value="Ribosomal_uL1_arc"/>
</dbReference>
<dbReference type="GO" id="GO:0003735">
    <property type="term" value="F:structural constituent of ribosome"/>
    <property type="evidence" value="ECO:0007669"/>
    <property type="project" value="InterPro"/>
</dbReference>
<dbReference type="InterPro" id="IPR002143">
    <property type="entry name" value="Ribosomal_uL1"/>
</dbReference>
<evidence type="ECO:0000256" key="2">
    <source>
        <dbReference type="ARBA" id="ARBA00022491"/>
    </source>
</evidence>
<dbReference type="GO" id="GO:0015934">
    <property type="term" value="C:large ribosomal subunit"/>
    <property type="evidence" value="ECO:0007669"/>
    <property type="project" value="InterPro"/>
</dbReference>
<keyword evidence="5 10" id="KW-0810">Translation regulation</keyword>
<organism evidence="11 12">
    <name type="scientific">Ignisphaera aggregans (strain DSM 17230 / JCM 13409 / AQ1.S1)</name>
    <dbReference type="NCBI Taxonomy" id="583356"/>
    <lineage>
        <taxon>Archaea</taxon>
        <taxon>Thermoproteota</taxon>
        <taxon>Thermoprotei</taxon>
        <taxon>Desulfurococcales</taxon>
        <taxon>Desulfurococcaceae</taxon>
        <taxon>Ignisphaera</taxon>
    </lineage>
</organism>
<dbReference type="NCBIfam" id="NF003244">
    <property type="entry name" value="PRK04203.1"/>
    <property type="match status" value="1"/>
</dbReference>
<dbReference type="InterPro" id="IPR023674">
    <property type="entry name" value="Ribosomal_uL1-like"/>
</dbReference>
<evidence type="ECO:0000256" key="6">
    <source>
        <dbReference type="ARBA" id="ARBA00022884"/>
    </source>
</evidence>
<keyword evidence="8 10" id="KW-0687">Ribonucleoprotein</keyword>
<proteinExistence type="inferred from homology"/>
<accession>E0SQG6</accession>